<protein>
    <submittedName>
        <fullName evidence="1">Uncharacterized protein</fullName>
    </submittedName>
</protein>
<gene>
    <name evidence="1" type="ORF">ERS027659_05353</name>
</gene>
<dbReference type="EMBL" id="CNFT01003901">
    <property type="protein sequence ID" value="CKV23757.1"/>
    <property type="molecule type" value="Genomic_DNA"/>
</dbReference>
<evidence type="ECO:0000313" key="2">
    <source>
        <dbReference type="Proteomes" id="UP000050164"/>
    </source>
</evidence>
<evidence type="ECO:0000313" key="1">
    <source>
        <dbReference type="EMBL" id="CKV23757.1"/>
    </source>
</evidence>
<dbReference type="Proteomes" id="UP000050164">
    <property type="component" value="Unassembled WGS sequence"/>
</dbReference>
<organism evidence="1 2">
    <name type="scientific">Mycobacterium tuberculosis</name>
    <dbReference type="NCBI Taxonomy" id="1773"/>
    <lineage>
        <taxon>Bacteria</taxon>
        <taxon>Bacillati</taxon>
        <taxon>Actinomycetota</taxon>
        <taxon>Actinomycetes</taxon>
        <taxon>Mycobacteriales</taxon>
        <taxon>Mycobacteriaceae</taxon>
        <taxon>Mycobacterium</taxon>
        <taxon>Mycobacterium tuberculosis complex</taxon>
    </lineage>
</organism>
<proteinExistence type="predicted"/>
<accession>A0A655AXC0</accession>
<name>A0A655AXC0_MYCTX</name>
<sequence>MIPNEVDELKNAAPGSVVTVSLPALIKSASTSSRRG</sequence>
<dbReference type="AlphaFoldDB" id="A0A655AXC0"/>
<reference evidence="1 2" key="1">
    <citation type="submission" date="2015-03" db="EMBL/GenBank/DDBJ databases">
        <authorList>
            <consortium name="Pathogen Informatics"/>
        </authorList>
    </citation>
    <scope>NUCLEOTIDE SEQUENCE [LARGE SCALE GENOMIC DNA]</scope>
    <source>
        <strain evidence="1 2">Bir 185</strain>
    </source>
</reference>